<proteinExistence type="predicted"/>
<organism evidence="2 3">
    <name type="scientific">Acinetobacter baumannii</name>
    <dbReference type="NCBI Taxonomy" id="470"/>
    <lineage>
        <taxon>Bacteria</taxon>
        <taxon>Pseudomonadati</taxon>
        <taxon>Pseudomonadota</taxon>
        <taxon>Gammaproteobacteria</taxon>
        <taxon>Moraxellales</taxon>
        <taxon>Moraxellaceae</taxon>
        <taxon>Acinetobacter</taxon>
        <taxon>Acinetobacter calcoaceticus/baumannii complex</taxon>
    </lineage>
</organism>
<dbReference type="AlphaFoldDB" id="A0A0Q1GJV4"/>
<name>A0A0Q1GJV4_ACIBA</name>
<dbReference type="EMBL" id="AAYLMQ010000016">
    <property type="protein sequence ID" value="EGY2377312.1"/>
    <property type="molecule type" value="Genomic_DNA"/>
</dbReference>
<dbReference type="RefSeq" id="WP_004842321.1">
    <property type="nucleotide sequence ID" value="NZ_CAJHEX010000010.1"/>
</dbReference>
<evidence type="ECO:0000313" key="3">
    <source>
        <dbReference type="Proteomes" id="UP000051322"/>
    </source>
</evidence>
<comment type="caution">
    <text evidence="2">The sequence shown here is derived from an EMBL/GenBank/DDBJ whole genome shotgun (WGS) entry which is preliminary data.</text>
</comment>
<sequence length="77" mass="8753">MSLKKQKRDNRYNVNLTNDESDLFKIVSRLTGVNPGVIMRQLVMKQALALLIAEDIQDNFSLDSYLKKGASDHLSRS</sequence>
<reference evidence="2 3" key="1">
    <citation type="submission" date="2015-10" db="EMBL/GenBank/DDBJ databases">
        <title>The utility of whole genome sequencing in characterizing Acinetobacter epidemiology and analyzing hospital outbreaks.</title>
        <authorList>
            <person name="Ozer E.A."/>
            <person name="Fitzpatrick M.A."/>
            <person name="Hauser A.R."/>
        </authorList>
    </citation>
    <scope>NUCLEOTIDE SEQUENCE [LARGE SCALE GENOMIC DNA]</scope>
    <source>
        <strain evidence="2 3">ABBL059</strain>
    </source>
</reference>
<dbReference type="EMBL" id="LLFE01000221">
    <property type="protein sequence ID" value="KQD08214.1"/>
    <property type="molecule type" value="Genomic_DNA"/>
</dbReference>
<reference evidence="1" key="2">
    <citation type="submission" date="2020-12" db="EMBL/GenBank/DDBJ databases">
        <authorList>
            <consortium name="Clinical and Environmental Microbiology Branch: Whole genome sequencing antimicrobial resistance pathogens in the healthcare setting"/>
        </authorList>
    </citation>
    <scope>NUCLEOTIDE SEQUENCE</scope>
    <source>
        <strain evidence="1">2018HL-00813</strain>
    </source>
</reference>
<evidence type="ECO:0000313" key="1">
    <source>
        <dbReference type="EMBL" id="EGY2377312.1"/>
    </source>
</evidence>
<gene>
    <name evidence="2" type="ORF">APD06_17215</name>
    <name evidence="1" type="ORF">JHZ39_001677</name>
</gene>
<protein>
    <submittedName>
        <fullName evidence="2">Uncharacterized protein</fullName>
    </submittedName>
</protein>
<evidence type="ECO:0000313" key="2">
    <source>
        <dbReference type="EMBL" id="KQD08214.1"/>
    </source>
</evidence>
<dbReference type="Proteomes" id="UP000051322">
    <property type="component" value="Unassembled WGS sequence"/>
</dbReference>
<accession>A0A0Q1GJV4</accession>